<reference evidence="3" key="1">
    <citation type="submission" date="2016-01" db="EMBL/GenBank/DDBJ databases">
        <authorList>
            <person name="Peeters C."/>
        </authorList>
    </citation>
    <scope>NUCLEOTIDE SEQUENCE</scope>
    <source>
        <strain evidence="3">LMG 29321</strain>
    </source>
</reference>
<gene>
    <name evidence="3" type="ORF">AWB78_01042</name>
</gene>
<dbReference type="Proteomes" id="UP000071859">
    <property type="component" value="Unassembled WGS sequence"/>
</dbReference>
<evidence type="ECO:0000256" key="1">
    <source>
        <dbReference type="SAM" id="SignalP"/>
    </source>
</evidence>
<proteinExistence type="predicted"/>
<dbReference type="Pfam" id="PF04366">
    <property type="entry name" value="Ysc84"/>
    <property type="match status" value="1"/>
</dbReference>
<sequence length="187" mass="19683">MNRRMVLVTLTTTLVSPRLAFAASKKEEQAEVKAAARSALDALFKAQPSARKAVQSAAGYAAFSNFGMKILLAGSGTGKGIAVNNKTKAVTYMKMAEVQAGLGIGVKKFRQVWVFENSGALNDFIASGWTFGGQATAAAKASEKGSSYEGAIAVGPGVWLYQLTDKGLAVELTAKGTKYYKDDELNG</sequence>
<feature type="chain" id="PRO_5007619837" description="Ysc84 actin-binding domain-containing protein" evidence="1">
    <location>
        <begin position="23"/>
        <end position="187"/>
    </location>
</feature>
<evidence type="ECO:0000313" key="3">
    <source>
        <dbReference type="EMBL" id="SAK49942.1"/>
    </source>
</evidence>
<comment type="caution">
    <text evidence="3">The sequence shown here is derived from an EMBL/GenBank/DDBJ whole genome shotgun (WGS) entry which is preliminary data.</text>
</comment>
<protein>
    <recommendedName>
        <fullName evidence="2">Ysc84 actin-binding domain-containing protein</fullName>
    </recommendedName>
</protein>
<dbReference type="InterPro" id="IPR007461">
    <property type="entry name" value="Ysc84_actin-binding"/>
</dbReference>
<evidence type="ECO:0000259" key="2">
    <source>
        <dbReference type="Pfam" id="PF04366"/>
    </source>
</evidence>
<feature type="signal peptide" evidence="1">
    <location>
        <begin position="1"/>
        <end position="22"/>
    </location>
</feature>
<dbReference type="EMBL" id="FCOX02000003">
    <property type="protein sequence ID" value="SAK49942.1"/>
    <property type="molecule type" value="Genomic_DNA"/>
</dbReference>
<keyword evidence="4" id="KW-1185">Reference proteome</keyword>
<evidence type="ECO:0000313" key="4">
    <source>
        <dbReference type="Proteomes" id="UP000071859"/>
    </source>
</evidence>
<feature type="domain" description="Ysc84 actin-binding" evidence="2">
    <location>
        <begin position="97"/>
        <end position="186"/>
    </location>
</feature>
<organism evidence="3 4">
    <name type="scientific">Caballeronia calidae</name>
    <dbReference type="NCBI Taxonomy" id="1777139"/>
    <lineage>
        <taxon>Bacteria</taxon>
        <taxon>Pseudomonadati</taxon>
        <taxon>Pseudomonadota</taxon>
        <taxon>Betaproteobacteria</taxon>
        <taxon>Burkholderiales</taxon>
        <taxon>Burkholderiaceae</taxon>
        <taxon>Caballeronia</taxon>
    </lineage>
</organism>
<keyword evidence="1" id="KW-0732">Signal</keyword>
<accession>A0A157ZWM4</accession>
<dbReference type="AlphaFoldDB" id="A0A157ZWM4"/>
<name>A0A157ZWM4_9BURK</name>
<dbReference type="RefSeq" id="WP_063958934.1">
    <property type="nucleotide sequence ID" value="NZ_FCOX02000003.1"/>
</dbReference>